<accession>A0A8S9LDH8</accession>
<comment type="caution">
    <text evidence="2">The sequence shown here is derived from an EMBL/GenBank/DDBJ whole genome shotgun (WGS) entry which is preliminary data.</text>
</comment>
<dbReference type="AlphaFoldDB" id="A0A8S9LDH8"/>
<sequence length="156" mass="16982">MASAPPRSVVLPSYPLQASALPPFSLGLYGLCCIAYVPVCKLVSAMVLRVYPCLSCSSCSWGLRFRWRFGVCLVEFIFPALESVACVLHLVYGLFRLPRAVFGQVESLRRIIGEAKIIGFCLSVKLWLGSLRLGVSADRLRSLGIGLAGCVGFCFD</sequence>
<feature type="transmembrane region" description="Helical" evidence="1">
    <location>
        <begin position="69"/>
        <end position="95"/>
    </location>
</feature>
<keyword evidence="1" id="KW-1133">Transmembrane helix</keyword>
<organism evidence="2">
    <name type="scientific">Brassica cretica</name>
    <name type="common">Mustard</name>
    <dbReference type="NCBI Taxonomy" id="69181"/>
    <lineage>
        <taxon>Eukaryota</taxon>
        <taxon>Viridiplantae</taxon>
        <taxon>Streptophyta</taxon>
        <taxon>Embryophyta</taxon>
        <taxon>Tracheophyta</taxon>
        <taxon>Spermatophyta</taxon>
        <taxon>Magnoliopsida</taxon>
        <taxon>eudicotyledons</taxon>
        <taxon>Gunneridae</taxon>
        <taxon>Pentapetalae</taxon>
        <taxon>rosids</taxon>
        <taxon>malvids</taxon>
        <taxon>Brassicales</taxon>
        <taxon>Brassicaceae</taxon>
        <taxon>Brassiceae</taxon>
        <taxon>Brassica</taxon>
    </lineage>
</organism>
<feature type="transmembrane region" description="Helical" evidence="1">
    <location>
        <begin position="26"/>
        <end position="48"/>
    </location>
</feature>
<keyword evidence="1" id="KW-0472">Membrane</keyword>
<keyword evidence="1" id="KW-0812">Transmembrane</keyword>
<dbReference type="EMBL" id="QGKY02000094">
    <property type="protein sequence ID" value="KAF2604995.1"/>
    <property type="molecule type" value="Genomic_DNA"/>
</dbReference>
<protein>
    <submittedName>
        <fullName evidence="2">Uncharacterized protein</fullName>
    </submittedName>
</protein>
<proteinExistence type="predicted"/>
<evidence type="ECO:0000313" key="2">
    <source>
        <dbReference type="EMBL" id="KAF2604995.1"/>
    </source>
</evidence>
<reference evidence="2" key="1">
    <citation type="submission" date="2019-12" db="EMBL/GenBank/DDBJ databases">
        <title>Genome sequencing and annotation of Brassica cretica.</title>
        <authorList>
            <person name="Studholme D.J."/>
            <person name="Sarris P.F."/>
        </authorList>
    </citation>
    <scope>NUCLEOTIDE SEQUENCE</scope>
    <source>
        <strain evidence="2">PFS-102/07</strain>
        <tissue evidence="2">Leaf</tissue>
    </source>
</reference>
<evidence type="ECO:0000256" key="1">
    <source>
        <dbReference type="SAM" id="Phobius"/>
    </source>
</evidence>
<gene>
    <name evidence="2" type="ORF">F2Q70_00028010</name>
</gene>
<name>A0A8S9LDH8_BRACR</name>